<sequence length="369" mass="41458">MASIYAGSTVTIAATMSVSDLEGFTALSPPEHISRKFTYLSETGIPHTFHARKTLAHGHTPKPYPLLTRGWVLQERLLSPRVVHFTRDEIIWECMERTTCECGCIRFLWSPGWVPFNKNLLHEPNLSMMSRAELNATWHQIVQEYSRLNLTFSRDRLPAISGAARILSQFQGSAYYAGLWRASFVRDMMWKRHGSSQKSKKLDKTPSWSWASINAEVTYNEDAITTTEMVAVMDIIMEPIATNDQFGTVRGGLAVLSGFLVSSHQVRAMLRLDDQEGDLYRALQGLGALSLDVDEYSVAESNIYFFKLSVQTLVSSKARNQEVSIILLSSGSGACVYRRVGLLERTFEGPQPEIDIYKDVDETTTVSIV</sequence>
<proteinExistence type="predicted"/>
<dbReference type="OrthoDB" id="5238734at2759"/>
<protein>
    <recommendedName>
        <fullName evidence="3">Heterokaryon incompatibility domain-containing protein</fullName>
    </recommendedName>
</protein>
<keyword evidence="2" id="KW-1185">Reference proteome</keyword>
<dbReference type="EMBL" id="JAFIMR010000018">
    <property type="protein sequence ID" value="KAI1867464.1"/>
    <property type="molecule type" value="Genomic_DNA"/>
</dbReference>
<gene>
    <name evidence="1" type="ORF">JX265_007266</name>
</gene>
<evidence type="ECO:0000313" key="1">
    <source>
        <dbReference type="EMBL" id="KAI1867464.1"/>
    </source>
</evidence>
<evidence type="ECO:0000313" key="2">
    <source>
        <dbReference type="Proteomes" id="UP000829685"/>
    </source>
</evidence>
<organism evidence="1 2">
    <name type="scientific">Neoarthrinium moseri</name>
    <dbReference type="NCBI Taxonomy" id="1658444"/>
    <lineage>
        <taxon>Eukaryota</taxon>
        <taxon>Fungi</taxon>
        <taxon>Dikarya</taxon>
        <taxon>Ascomycota</taxon>
        <taxon>Pezizomycotina</taxon>
        <taxon>Sordariomycetes</taxon>
        <taxon>Xylariomycetidae</taxon>
        <taxon>Amphisphaeriales</taxon>
        <taxon>Apiosporaceae</taxon>
        <taxon>Neoarthrinium</taxon>
    </lineage>
</organism>
<dbReference type="PANTHER" id="PTHR33112">
    <property type="entry name" value="DOMAIN PROTEIN, PUTATIVE-RELATED"/>
    <property type="match status" value="1"/>
</dbReference>
<accession>A0A9P9WK00</accession>
<dbReference type="Proteomes" id="UP000829685">
    <property type="component" value="Unassembled WGS sequence"/>
</dbReference>
<reference evidence="1" key="1">
    <citation type="submission" date="2021-03" db="EMBL/GenBank/DDBJ databases">
        <title>Revisited historic fungal species revealed as producer of novel bioactive compounds through whole genome sequencing and comparative genomics.</title>
        <authorList>
            <person name="Vignolle G.A."/>
            <person name="Hochenegger N."/>
            <person name="Mach R.L."/>
            <person name="Mach-Aigner A.R."/>
            <person name="Javad Rahimi M."/>
            <person name="Salim K.A."/>
            <person name="Chan C.M."/>
            <person name="Lim L.B.L."/>
            <person name="Cai F."/>
            <person name="Druzhinina I.S."/>
            <person name="U'Ren J.M."/>
            <person name="Derntl C."/>
        </authorList>
    </citation>
    <scope>NUCLEOTIDE SEQUENCE</scope>
    <source>
        <strain evidence="1">TUCIM 5799</strain>
    </source>
</reference>
<comment type="caution">
    <text evidence="1">The sequence shown here is derived from an EMBL/GenBank/DDBJ whole genome shotgun (WGS) entry which is preliminary data.</text>
</comment>
<dbReference type="PANTHER" id="PTHR33112:SF13">
    <property type="entry name" value="HETEROKARYON INCOMPATIBILITY DOMAIN-CONTAINING PROTEIN"/>
    <property type="match status" value="1"/>
</dbReference>
<evidence type="ECO:0008006" key="3">
    <source>
        <dbReference type="Google" id="ProtNLM"/>
    </source>
</evidence>
<name>A0A9P9WK00_9PEZI</name>
<dbReference type="AlphaFoldDB" id="A0A9P9WK00"/>